<sequence length="246" mass="27201">MAPAPVLQVFGQPASTDVARVLACLFERNLHFQLVRTDAVNRAQHLPAGASVETSWYPSGHVTLKHGGTILSDSRDICRYVCTEFPRDRAGGSLYGEGSLERASVEKWLRTEARCFDAPCTEMAAHYCRHLALAPTTPADDEGYGGGAAESSERRLRRVLDVYDDALARNRYLAGDEFSLADLSHLPNAHRLAGSNKMGRRLLGSVKNVARWYEAVSARPAWQRVVATQSGAPHHYITCYNWSHFS</sequence>
<protein>
    <submittedName>
        <fullName evidence="1">Uncharacterized protein</fullName>
    </submittedName>
</protein>
<proteinExistence type="predicted"/>
<dbReference type="Proteomes" id="UP001732700">
    <property type="component" value="Chromosome 1A"/>
</dbReference>
<evidence type="ECO:0000313" key="1">
    <source>
        <dbReference type="EnsemblPlants" id="AVESA.00010b.r2.1AG0059980.1.CDS"/>
    </source>
</evidence>
<keyword evidence="2" id="KW-1185">Reference proteome</keyword>
<organism evidence="1 2">
    <name type="scientific">Avena sativa</name>
    <name type="common">Oat</name>
    <dbReference type="NCBI Taxonomy" id="4498"/>
    <lineage>
        <taxon>Eukaryota</taxon>
        <taxon>Viridiplantae</taxon>
        <taxon>Streptophyta</taxon>
        <taxon>Embryophyta</taxon>
        <taxon>Tracheophyta</taxon>
        <taxon>Spermatophyta</taxon>
        <taxon>Magnoliopsida</taxon>
        <taxon>Liliopsida</taxon>
        <taxon>Poales</taxon>
        <taxon>Poaceae</taxon>
        <taxon>BOP clade</taxon>
        <taxon>Pooideae</taxon>
        <taxon>Poodae</taxon>
        <taxon>Poeae</taxon>
        <taxon>Poeae Chloroplast Group 1 (Aveneae type)</taxon>
        <taxon>Aveninae</taxon>
        <taxon>Avena</taxon>
    </lineage>
</organism>
<name>A0ACD5TIG5_AVESA</name>
<evidence type="ECO:0000313" key="2">
    <source>
        <dbReference type="Proteomes" id="UP001732700"/>
    </source>
</evidence>
<accession>A0ACD5TIG5</accession>
<reference evidence="1" key="1">
    <citation type="submission" date="2021-05" db="EMBL/GenBank/DDBJ databases">
        <authorList>
            <person name="Scholz U."/>
            <person name="Mascher M."/>
            <person name="Fiebig A."/>
        </authorList>
    </citation>
    <scope>NUCLEOTIDE SEQUENCE [LARGE SCALE GENOMIC DNA]</scope>
</reference>
<reference evidence="1" key="2">
    <citation type="submission" date="2025-09" db="UniProtKB">
        <authorList>
            <consortium name="EnsemblPlants"/>
        </authorList>
    </citation>
    <scope>IDENTIFICATION</scope>
</reference>
<dbReference type="EnsemblPlants" id="AVESA.00010b.r2.1AG0059980.1">
    <property type="protein sequence ID" value="AVESA.00010b.r2.1AG0059980.1.CDS"/>
    <property type="gene ID" value="AVESA.00010b.r2.1AG0059980"/>
</dbReference>